<comment type="caution">
    <text evidence="2">The sequence shown here is derived from an EMBL/GenBank/DDBJ whole genome shotgun (WGS) entry which is preliminary data.</text>
</comment>
<accession>A0A8J5RYX4</accession>
<evidence type="ECO:0000256" key="1">
    <source>
        <dbReference type="SAM" id="SignalP"/>
    </source>
</evidence>
<evidence type="ECO:0008006" key="4">
    <source>
        <dbReference type="Google" id="ProtNLM"/>
    </source>
</evidence>
<protein>
    <recommendedName>
        <fullName evidence="4">Secreted protein</fullName>
    </recommendedName>
</protein>
<keyword evidence="1" id="KW-0732">Signal</keyword>
<feature type="chain" id="PRO_5035192014" description="Secreted protein" evidence="1">
    <location>
        <begin position="16"/>
        <end position="109"/>
    </location>
</feature>
<feature type="signal peptide" evidence="1">
    <location>
        <begin position="1"/>
        <end position="15"/>
    </location>
</feature>
<organism evidence="2 3">
    <name type="scientific">Zizania palustris</name>
    <name type="common">Northern wild rice</name>
    <dbReference type="NCBI Taxonomy" id="103762"/>
    <lineage>
        <taxon>Eukaryota</taxon>
        <taxon>Viridiplantae</taxon>
        <taxon>Streptophyta</taxon>
        <taxon>Embryophyta</taxon>
        <taxon>Tracheophyta</taxon>
        <taxon>Spermatophyta</taxon>
        <taxon>Magnoliopsida</taxon>
        <taxon>Liliopsida</taxon>
        <taxon>Poales</taxon>
        <taxon>Poaceae</taxon>
        <taxon>BOP clade</taxon>
        <taxon>Oryzoideae</taxon>
        <taxon>Oryzeae</taxon>
        <taxon>Zizaniinae</taxon>
        <taxon>Zizania</taxon>
    </lineage>
</organism>
<evidence type="ECO:0000313" key="2">
    <source>
        <dbReference type="EMBL" id="KAG8056624.1"/>
    </source>
</evidence>
<name>A0A8J5RYX4_ZIZPA</name>
<dbReference type="Proteomes" id="UP000729402">
    <property type="component" value="Unassembled WGS sequence"/>
</dbReference>
<evidence type="ECO:0000313" key="3">
    <source>
        <dbReference type="Proteomes" id="UP000729402"/>
    </source>
</evidence>
<gene>
    <name evidence="2" type="ORF">GUJ93_ZPchr0002g24342</name>
</gene>
<reference evidence="2" key="2">
    <citation type="submission" date="2021-02" db="EMBL/GenBank/DDBJ databases">
        <authorList>
            <person name="Kimball J.A."/>
            <person name="Haas M.W."/>
            <person name="Macchietto M."/>
            <person name="Kono T."/>
            <person name="Duquette J."/>
            <person name="Shao M."/>
        </authorList>
    </citation>
    <scope>NUCLEOTIDE SEQUENCE</scope>
    <source>
        <tissue evidence="2">Fresh leaf tissue</tissue>
    </source>
</reference>
<dbReference type="EMBL" id="JAAALK010000287">
    <property type="protein sequence ID" value="KAG8056624.1"/>
    <property type="molecule type" value="Genomic_DNA"/>
</dbReference>
<proteinExistence type="predicted"/>
<dbReference type="AlphaFoldDB" id="A0A8J5RYX4"/>
<sequence length="109" mass="11606">MHLIFPVLPIAAALAEQIHVTTFEAVVMPLFLDTSPCSSLSMELTSTAIAFSCCPTVLAGQPKLRRRASPRALGQRWNGVDEALAKITDCLSFVRFGGDLGGLGLGFTI</sequence>
<keyword evidence="3" id="KW-1185">Reference proteome</keyword>
<reference evidence="2" key="1">
    <citation type="journal article" date="2021" name="bioRxiv">
        <title>Whole Genome Assembly and Annotation of Northern Wild Rice, Zizania palustris L., Supports a Whole Genome Duplication in the Zizania Genus.</title>
        <authorList>
            <person name="Haas M."/>
            <person name="Kono T."/>
            <person name="Macchietto M."/>
            <person name="Millas R."/>
            <person name="McGilp L."/>
            <person name="Shao M."/>
            <person name="Duquette J."/>
            <person name="Hirsch C.N."/>
            <person name="Kimball J."/>
        </authorList>
    </citation>
    <scope>NUCLEOTIDE SEQUENCE</scope>
    <source>
        <tissue evidence="2">Fresh leaf tissue</tissue>
    </source>
</reference>